<evidence type="ECO:0000313" key="1">
    <source>
        <dbReference type="EMBL" id="KAJ1096359.1"/>
    </source>
</evidence>
<dbReference type="EMBL" id="JANPWB010000014">
    <property type="protein sequence ID" value="KAJ1096359.1"/>
    <property type="molecule type" value="Genomic_DNA"/>
</dbReference>
<comment type="caution">
    <text evidence="1">The sequence shown here is derived from an EMBL/GenBank/DDBJ whole genome shotgun (WGS) entry which is preliminary data.</text>
</comment>
<sequence>MPLLHMYNVSLTAINSAVDRVINDEAPDGILINERTSHEASGVDRAAAEIHVVDDDINDDAVVSDFVNNEQVVVIILVIDVVDVAVITCVEGHT</sequence>
<reference evidence="1" key="1">
    <citation type="journal article" date="2022" name="bioRxiv">
        <title>Sequencing and chromosome-scale assembly of the giantPleurodeles waltlgenome.</title>
        <authorList>
            <person name="Brown T."/>
            <person name="Elewa A."/>
            <person name="Iarovenko S."/>
            <person name="Subramanian E."/>
            <person name="Araus A.J."/>
            <person name="Petzold A."/>
            <person name="Susuki M."/>
            <person name="Suzuki K.-i.T."/>
            <person name="Hayashi T."/>
            <person name="Toyoda A."/>
            <person name="Oliveira C."/>
            <person name="Osipova E."/>
            <person name="Leigh N.D."/>
            <person name="Simon A."/>
            <person name="Yun M.H."/>
        </authorList>
    </citation>
    <scope>NUCLEOTIDE SEQUENCE</scope>
    <source>
        <strain evidence="1">20211129_DDA</strain>
        <tissue evidence="1">Liver</tissue>
    </source>
</reference>
<accession>A0AAV7LZS8</accession>
<gene>
    <name evidence="1" type="ORF">NDU88_001501</name>
</gene>
<name>A0AAV7LZS8_PLEWA</name>
<dbReference type="AlphaFoldDB" id="A0AAV7LZS8"/>
<protein>
    <submittedName>
        <fullName evidence="1">Uncharacterized protein</fullName>
    </submittedName>
</protein>
<keyword evidence="2" id="KW-1185">Reference proteome</keyword>
<proteinExistence type="predicted"/>
<organism evidence="1 2">
    <name type="scientific">Pleurodeles waltl</name>
    <name type="common">Iberian ribbed newt</name>
    <dbReference type="NCBI Taxonomy" id="8319"/>
    <lineage>
        <taxon>Eukaryota</taxon>
        <taxon>Metazoa</taxon>
        <taxon>Chordata</taxon>
        <taxon>Craniata</taxon>
        <taxon>Vertebrata</taxon>
        <taxon>Euteleostomi</taxon>
        <taxon>Amphibia</taxon>
        <taxon>Batrachia</taxon>
        <taxon>Caudata</taxon>
        <taxon>Salamandroidea</taxon>
        <taxon>Salamandridae</taxon>
        <taxon>Pleurodelinae</taxon>
        <taxon>Pleurodeles</taxon>
    </lineage>
</organism>
<dbReference type="Proteomes" id="UP001066276">
    <property type="component" value="Chromosome 10"/>
</dbReference>
<evidence type="ECO:0000313" key="2">
    <source>
        <dbReference type="Proteomes" id="UP001066276"/>
    </source>
</evidence>